<keyword evidence="3" id="KW-1185">Reference proteome</keyword>
<comment type="caution">
    <text evidence="2">The sequence shown here is derived from an EMBL/GenBank/DDBJ whole genome shotgun (WGS) entry which is preliminary data.</text>
</comment>
<gene>
    <name evidence="2" type="ORF">EV699_107151</name>
</gene>
<dbReference type="OrthoDB" id="9811849at2"/>
<sequence length="112" mass="12174">MSVPMTPAELRAWQTGAVAHVVFDVRRSATRDRDPVRIPGARWRDPGAVAAWGAEVEAALPVVVYCVHGHEVSQGVARALRERGCDARFLQGGLEAWKVLGFATVPLEEMPS</sequence>
<evidence type="ECO:0000313" key="2">
    <source>
        <dbReference type="EMBL" id="TCO81757.1"/>
    </source>
</evidence>
<dbReference type="SMART" id="SM00450">
    <property type="entry name" value="RHOD"/>
    <property type="match status" value="1"/>
</dbReference>
<dbReference type="PROSITE" id="PS50206">
    <property type="entry name" value="RHODANESE_3"/>
    <property type="match status" value="1"/>
</dbReference>
<dbReference type="AlphaFoldDB" id="A0A4R2LFP6"/>
<proteinExistence type="predicted"/>
<accession>A0A4R2LFP6</accession>
<dbReference type="InterPro" id="IPR036873">
    <property type="entry name" value="Rhodanese-like_dom_sf"/>
</dbReference>
<dbReference type="InterPro" id="IPR001763">
    <property type="entry name" value="Rhodanese-like_dom"/>
</dbReference>
<keyword evidence="2" id="KW-0808">Transferase</keyword>
<evidence type="ECO:0000313" key="3">
    <source>
        <dbReference type="Proteomes" id="UP000295765"/>
    </source>
</evidence>
<dbReference type="Proteomes" id="UP000295765">
    <property type="component" value="Unassembled WGS sequence"/>
</dbReference>
<dbReference type="EMBL" id="SLWY01000007">
    <property type="protein sequence ID" value="TCO81757.1"/>
    <property type="molecule type" value="Genomic_DNA"/>
</dbReference>
<organism evidence="2 3">
    <name type="scientific">Plasticicumulans lactativorans</name>
    <dbReference type="NCBI Taxonomy" id="1133106"/>
    <lineage>
        <taxon>Bacteria</taxon>
        <taxon>Pseudomonadati</taxon>
        <taxon>Pseudomonadota</taxon>
        <taxon>Gammaproteobacteria</taxon>
        <taxon>Candidatus Competibacteraceae</taxon>
        <taxon>Plasticicumulans</taxon>
    </lineage>
</organism>
<reference evidence="2 3" key="1">
    <citation type="submission" date="2019-03" db="EMBL/GenBank/DDBJ databases">
        <title>Genomic Encyclopedia of Type Strains, Phase IV (KMG-IV): sequencing the most valuable type-strain genomes for metagenomic binning, comparative biology and taxonomic classification.</title>
        <authorList>
            <person name="Goeker M."/>
        </authorList>
    </citation>
    <scope>NUCLEOTIDE SEQUENCE [LARGE SCALE GENOMIC DNA]</scope>
    <source>
        <strain evidence="2 3">DSM 25287</strain>
    </source>
</reference>
<protein>
    <submittedName>
        <fullName evidence="2">Rhodanese-related sulfurtransferase</fullName>
    </submittedName>
</protein>
<dbReference type="RefSeq" id="WP_132540975.1">
    <property type="nucleotide sequence ID" value="NZ_SLWY01000007.1"/>
</dbReference>
<dbReference type="SUPFAM" id="SSF52821">
    <property type="entry name" value="Rhodanese/Cell cycle control phosphatase"/>
    <property type="match status" value="1"/>
</dbReference>
<dbReference type="Gene3D" id="3.40.250.10">
    <property type="entry name" value="Rhodanese-like domain"/>
    <property type="match status" value="1"/>
</dbReference>
<name>A0A4R2LFP6_9GAMM</name>
<dbReference type="GO" id="GO:0016740">
    <property type="term" value="F:transferase activity"/>
    <property type="evidence" value="ECO:0007669"/>
    <property type="project" value="UniProtKB-KW"/>
</dbReference>
<dbReference type="Pfam" id="PF00581">
    <property type="entry name" value="Rhodanese"/>
    <property type="match status" value="1"/>
</dbReference>
<evidence type="ECO:0000259" key="1">
    <source>
        <dbReference type="PROSITE" id="PS50206"/>
    </source>
</evidence>
<feature type="domain" description="Rhodanese" evidence="1">
    <location>
        <begin position="16"/>
        <end position="106"/>
    </location>
</feature>